<dbReference type="Proteomes" id="UP001549110">
    <property type="component" value="Unassembled WGS sequence"/>
</dbReference>
<sequence length="571" mass="61547">MSFAKLLAATTAALALAGVAHAQGAPPSLDLTLRPHASAGALDAVDVTLKLQAPNARPGENFLRLPMVFASVETARYEAADIQVTDTKGAVPLVQKDDPADPSNFMYFRRWQVARETVGDVTVRYKAPARAFRPRLGSGPPFDLRPEAGGVNGAGVTFLALPDTQKPFSLHLAWDLAGMPAGSRAAQSLGEGELRMTGPVELLANTYYMAGPMSSYPAESGGPFAIYWLGAPPFDVQAVASWTEKARTAIATFFGEPDKPYRVFFRKNPYPGTGGAGLLNSFMSGFSDDPPPTVEGMRHHLAHEIVHNWPGSLSGPNGIISWYGEGLAEFYSATIPWRAGLIDTDDFLAQVNERAQSYYGNPVNTAPASEIAAKFWSDTRVRKLPYDRGAFYMAMVDAQVRAKSGGKRSLDDLVKAMIARRDAGQSYDTDAWLSLVVAELGPQAKTEHEEMMAGKLLVPPSEAYGPCFKREDATYRVFELGFDAASLTASPRIVRGLVAGSNAAKAGLKEGDEVTEQVVLDAVQGKPDDTITLKVRRDGKDLQITYLPRGEALPGYRWSRVAEVPGSKCAI</sequence>
<dbReference type="SUPFAM" id="SSF50156">
    <property type="entry name" value="PDZ domain-like"/>
    <property type="match status" value="1"/>
</dbReference>
<keyword evidence="2" id="KW-0482">Metalloprotease</keyword>
<reference evidence="2 3" key="1">
    <citation type="submission" date="2024-06" db="EMBL/GenBank/DDBJ databases">
        <title>Genomic Encyclopedia of Type Strains, Phase IV (KMG-IV): sequencing the most valuable type-strain genomes for metagenomic binning, comparative biology and taxonomic classification.</title>
        <authorList>
            <person name="Goeker M."/>
        </authorList>
    </citation>
    <scope>NUCLEOTIDE SEQUENCE [LARGE SCALE GENOMIC DNA]</scope>
    <source>
        <strain evidence="2 3">DSM 17809</strain>
    </source>
</reference>
<dbReference type="GO" id="GO:0008237">
    <property type="term" value="F:metallopeptidase activity"/>
    <property type="evidence" value="ECO:0007669"/>
    <property type="project" value="UniProtKB-KW"/>
</dbReference>
<evidence type="ECO:0000256" key="1">
    <source>
        <dbReference type="SAM" id="SignalP"/>
    </source>
</evidence>
<gene>
    <name evidence="2" type="ORF">ABID41_000338</name>
</gene>
<dbReference type="Gene3D" id="2.30.42.10">
    <property type="match status" value="1"/>
</dbReference>
<organism evidence="2 3">
    <name type="scientific">Phenylobacterium koreense</name>
    <dbReference type="NCBI Taxonomy" id="266125"/>
    <lineage>
        <taxon>Bacteria</taxon>
        <taxon>Pseudomonadati</taxon>
        <taxon>Pseudomonadota</taxon>
        <taxon>Alphaproteobacteria</taxon>
        <taxon>Caulobacterales</taxon>
        <taxon>Caulobacteraceae</taxon>
        <taxon>Phenylobacterium</taxon>
    </lineage>
</organism>
<keyword evidence="1" id="KW-0732">Signal</keyword>
<dbReference type="InterPro" id="IPR027268">
    <property type="entry name" value="Peptidase_M4/M1_CTD_sf"/>
</dbReference>
<keyword evidence="3" id="KW-1185">Reference proteome</keyword>
<feature type="chain" id="PRO_5046396442" evidence="1">
    <location>
        <begin position="23"/>
        <end position="571"/>
    </location>
</feature>
<dbReference type="SUPFAM" id="SSF55486">
    <property type="entry name" value="Metalloproteases ('zincins'), catalytic domain"/>
    <property type="match status" value="1"/>
</dbReference>
<dbReference type="InterPro" id="IPR036034">
    <property type="entry name" value="PDZ_sf"/>
</dbReference>
<proteinExistence type="predicted"/>
<name>A0ABV2EDZ2_9CAUL</name>
<keyword evidence="2" id="KW-0645">Protease</keyword>
<dbReference type="Gene3D" id="1.10.390.10">
    <property type="entry name" value="Neutral Protease Domain 2"/>
    <property type="match status" value="1"/>
</dbReference>
<feature type="signal peptide" evidence="1">
    <location>
        <begin position="1"/>
        <end position="22"/>
    </location>
</feature>
<keyword evidence="2" id="KW-0378">Hydrolase</keyword>
<dbReference type="EMBL" id="JBEPLU010000001">
    <property type="protein sequence ID" value="MET3525243.1"/>
    <property type="molecule type" value="Genomic_DNA"/>
</dbReference>
<evidence type="ECO:0000313" key="2">
    <source>
        <dbReference type="EMBL" id="MET3525243.1"/>
    </source>
</evidence>
<protein>
    <submittedName>
        <fullName evidence="2">Metalloprotease with PDZ domain</fullName>
    </submittedName>
</protein>
<evidence type="ECO:0000313" key="3">
    <source>
        <dbReference type="Proteomes" id="UP001549110"/>
    </source>
</evidence>
<accession>A0ABV2EDZ2</accession>
<dbReference type="RefSeq" id="WP_331929499.1">
    <property type="nucleotide sequence ID" value="NZ_JBEPLU010000001.1"/>
</dbReference>
<comment type="caution">
    <text evidence="2">The sequence shown here is derived from an EMBL/GenBank/DDBJ whole genome shotgun (WGS) entry which is preliminary data.</text>
</comment>